<dbReference type="EMBL" id="JAVREJ010000003">
    <property type="protein sequence ID" value="MDT0349110.1"/>
    <property type="molecule type" value="Genomic_DNA"/>
</dbReference>
<proteinExistence type="predicted"/>
<evidence type="ECO:0008006" key="3">
    <source>
        <dbReference type="Google" id="ProtNLM"/>
    </source>
</evidence>
<sequence length="340" mass="36718">MLLDGDDGIVFRRLGPEEGSVLTSAIVAAYGSTYDVRWVYDADEVRARLTDGRYVSVVAETAAGELLCHMGMSTAAAGDAVGHAGQAVTLAAARGQHLFTRTKRYLMDWARDRGLAGMYSEVTAAHPYSQRANLAVGAKETGFLLGWIPASVANDAAAGAPRRRQSAAFFYAKLNDGHDRPVYAPARHHEVIGRTLELCALRGALADPPAGYTLAERTELRVDVNHDHNLALITVTVPGADLEEVVRARRRRLFHHDRLDAVYLDLPLVSPGTALVADHLEALGVSYSGIFPNHRADGDVLRMQSLHRIRITADDVVVASDHGRELLDYVLADLPAAATG</sequence>
<gene>
    <name evidence="1" type="ORF">RM445_06180</name>
</gene>
<dbReference type="SUPFAM" id="SSF55729">
    <property type="entry name" value="Acyl-CoA N-acyltransferases (Nat)"/>
    <property type="match status" value="1"/>
</dbReference>
<evidence type="ECO:0000313" key="2">
    <source>
        <dbReference type="Proteomes" id="UP001183202"/>
    </source>
</evidence>
<keyword evidence="2" id="KW-1185">Reference proteome</keyword>
<dbReference type="RefSeq" id="WP_311555088.1">
    <property type="nucleotide sequence ID" value="NZ_JAVREJ010000003.1"/>
</dbReference>
<evidence type="ECO:0000313" key="1">
    <source>
        <dbReference type="EMBL" id="MDT0349110.1"/>
    </source>
</evidence>
<reference evidence="2" key="1">
    <citation type="submission" date="2023-07" db="EMBL/GenBank/DDBJ databases">
        <title>30 novel species of actinomycetes from the DSMZ collection.</title>
        <authorList>
            <person name="Nouioui I."/>
        </authorList>
    </citation>
    <scope>NUCLEOTIDE SEQUENCE [LARGE SCALE GENOMIC DNA]</scope>
    <source>
        <strain evidence="2">DSM 45834</strain>
    </source>
</reference>
<dbReference type="InterPro" id="IPR016181">
    <property type="entry name" value="Acyl_CoA_acyltransferase"/>
</dbReference>
<dbReference type="Gene3D" id="3.40.630.30">
    <property type="match status" value="1"/>
</dbReference>
<organism evidence="1 2">
    <name type="scientific">Pseudonocardia charpentierae</name>
    <dbReference type="NCBI Taxonomy" id="3075545"/>
    <lineage>
        <taxon>Bacteria</taxon>
        <taxon>Bacillati</taxon>
        <taxon>Actinomycetota</taxon>
        <taxon>Actinomycetes</taxon>
        <taxon>Pseudonocardiales</taxon>
        <taxon>Pseudonocardiaceae</taxon>
        <taxon>Pseudonocardia</taxon>
    </lineage>
</organism>
<protein>
    <recommendedName>
        <fullName evidence="3">N-acetyltransferase domain-containing protein</fullName>
    </recommendedName>
</protein>
<comment type="caution">
    <text evidence="1">The sequence shown here is derived from an EMBL/GenBank/DDBJ whole genome shotgun (WGS) entry which is preliminary data.</text>
</comment>
<name>A0ABU2N5D5_9PSEU</name>
<dbReference type="Proteomes" id="UP001183202">
    <property type="component" value="Unassembled WGS sequence"/>
</dbReference>
<accession>A0ABU2N5D5</accession>